<dbReference type="EMBL" id="CR522870">
    <property type="protein sequence ID" value="CAG37694.1"/>
    <property type="molecule type" value="Genomic_DNA"/>
</dbReference>
<dbReference type="RefSeq" id="WP_011190206.1">
    <property type="nucleotide sequence ID" value="NC_006138.1"/>
</dbReference>
<dbReference type="InterPro" id="IPR059101">
    <property type="entry name" value="NFACT-R_2"/>
</dbReference>
<dbReference type="Proteomes" id="UP000000602">
    <property type="component" value="Chromosome"/>
</dbReference>
<dbReference type="PANTHER" id="PTHR11933">
    <property type="entry name" value="TRNA 5-METHYLAMINOMETHYL-2-THIOURIDYLATE -METHYLTRANSFERASE"/>
    <property type="match status" value="1"/>
</dbReference>
<dbReference type="GO" id="GO:0005524">
    <property type="term" value="F:ATP binding"/>
    <property type="evidence" value="ECO:0007669"/>
    <property type="project" value="UniProtKB-KW"/>
</dbReference>
<keyword evidence="2" id="KW-0067">ATP-binding</keyword>
<evidence type="ECO:0000259" key="3">
    <source>
        <dbReference type="Pfam" id="PF02568"/>
    </source>
</evidence>
<keyword evidence="1" id="KW-0547">Nucleotide-binding</keyword>
<organism evidence="5 6">
    <name type="scientific">Desulfotalea psychrophila (strain LSv54 / DSM 12343)</name>
    <dbReference type="NCBI Taxonomy" id="177439"/>
    <lineage>
        <taxon>Bacteria</taxon>
        <taxon>Pseudomonadati</taxon>
        <taxon>Thermodesulfobacteriota</taxon>
        <taxon>Desulfobulbia</taxon>
        <taxon>Desulfobulbales</taxon>
        <taxon>Desulfocapsaceae</taxon>
        <taxon>Desulfotalea</taxon>
    </lineage>
</organism>
<dbReference type="HOGENOM" id="CLU_053822_0_0_7"/>
<feature type="domain" description="NFACT protein RNA binding" evidence="4">
    <location>
        <begin position="257"/>
        <end position="324"/>
    </location>
</feature>
<keyword evidence="6" id="KW-1185">Reference proteome</keyword>
<evidence type="ECO:0000313" key="6">
    <source>
        <dbReference type="Proteomes" id="UP000000602"/>
    </source>
</evidence>
<accession>Q6AIY6</accession>
<dbReference type="KEGG" id="dps:DP2965"/>
<evidence type="ECO:0000256" key="1">
    <source>
        <dbReference type="ARBA" id="ARBA00022741"/>
    </source>
</evidence>
<proteinExistence type="predicted"/>
<name>Q6AIY6_DESPS</name>
<gene>
    <name evidence="5" type="ordered locus">DP2965</name>
</gene>
<protein>
    <submittedName>
        <fullName evidence="5">Uncharacterized protein</fullName>
    </submittedName>
</protein>
<dbReference type="Pfam" id="PF02568">
    <property type="entry name" value="ThiI"/>
    <property type="match status" value="1"/>
</dbReference>
<dbReference type="Gene3D" id="3.40.50.620">
    <property type="entry name" value="HUPs"/>
    <property type="match status" value="1"/>
</dbReference>
<dbReference type="STRING" id="177439.DP2965"/>
<dbReference type="SUPFAM" id="SSF52402">
    <property type="entry name" value="Adenine nucleotide alpha hydrolases-like"/>
    <property type="match status" value="1"/>
</dbReference>
<dbReference type="GO" id="GO:0004810">
    <property type="term" value="F:CCA tRNA nucleotidyltransferase activity"/>
    <property type="evidence" value="ECO:0007669"/>
    <property type="project" value="InterPro"/>
</dbReference>
<reference evidence="6" key="1">
    <citation type="journal article" date="2004" name="Environ. Microbiol.">
        <title>The genome of Desulfotalea psychrophila, a sulfate-reducing bacterium from permanently cold Arctic sediments.</title>
        <authorList>
            <person name="Rabus R."/>
            <person name="Ruepp A."/>
            <person name="Frickey T."/>
            <person name="Rattei T."/>
            <person name="Fartmann B."/>
            <person name="Stark M."/>
            <person name="Bauer M."/>
            <person name="Zibat A."/>
            <person name="Lombardot T."/>
            <person name="Becker I."/>
            <person name="Amann J."/>
            <person name="Gellner K."/>
            <person name="Teeling H."/>
            <person name="Leuschner W.D."/>
            <person name="Gloeckner F.-O."/>
            <person name="Lupas A.N."/>
            <person name="Amann R."/>
            <person name="Klenk H.-P."/>
        </authorList>
    </citation>
    <scope>NUCLEOTIDE SEQUENCE [LARGE SCALE GENOMIC DNA]</scope>
    <source>
        <strain evidence="6">DSM 12343 / LSv54</strain>
    </source>
</reference>
<dbReference type="InterPro" id="IPR014729">
    <property type="entry name" value="Rossmann-like_a/b/a_fold"/>
</dbReference>
<dbReference type="PANTHER" id="PTHR11933:SF6">
    <property type="entry name" value="THIL AANH DOMAIN-CONTAINING PROTEIN"/>
    <property type="match status" value="1"/>
</dbReference>
<dbReference type="InterPro" id="IPR020536">
    <property type="entry name" value="ThiI_AANH"/>
</dbReference>
<dbReference type="AlphaFoldDB" id="Q6AIY6"/>
<sequence length="360" mass="39857">MKSIKALSLFSGGLDSILAARLIMEQGIELIAVQFVTPFFSYEILQDVEAYQAEVKRKYGINVLVENISPGYMELLRKPVYGFGKNFNPCIDCKIFMLKRAKELMVELGASFLVTGEVVGQRPMSQRRDALNVISRDSDNKTVLLRPLSAKLMPETEAEQKGWVDREKLLAFGGRGRAPQMALAKEYGISDYPAPAGGCILADPILSKRIKRLYAGEFNFGIDDVGVTDIELMLVGRQLLVPQGFFTWSAGGEGDSGFWLIVGRNEEENLRLEGLAEEGDVLFYMEDRSGPNILLRRALGALSAEQEGELFALAASLVVRYGRKIDGGFPPEMVTCKRGETSFKIMGEAPEGDSFRAWNL</sequence>
<evidence type="ECO:0000313" key="5">
    <source>
        <dbReference type="EMBL" id="CAG37694.1"/>
    </source>
</evidence>
<feature type="domain" description="Thil AANH" evidence="3">
    <location>
        <begin position="5"/>
        <end position="148"/>
    </location>
</feature>
<evidence type="ECO:0000259" key="4">
    <source>
        <dbReference type="Pfam" id="PF18297"/>
    </source>
</evidence>
<dbReference type="OrthoDB" id="9781887at2"/>
<dbReference type="eggNOG" id="COG0301">
    <property type="taxonomic scope" value="Bacteria"/>
</dbReference>
<evidence type="ECO:0000256" key="2">
    <source>
        <dbReference type="ARBA" id="ARBA00022840"/>
    </source>
</evidence>
<dbReference type="Pfam" id="PF18297">
    <property type="entry name" value="NFACT-R_2"/>
    <property type="match status" value="1"/>
</dbReference>